<keyword evidence="3" id="KW-1185">Reference proteome</keyword>
<proteinExistence type="predicted"/>
<comment type="caution">
    <text evidence="2">The sequence shown here is derived from an EMBL/GenBank/DDBJ whole genome shotgun (WGS) entry which is preliminary data.</text>
</comment>
<gene>
    <name evidence="2" type="ORF">V6N11_053906</name>
</gene>
<feature type="region of interest" description="Disordered" evidence="1">
    <location>
        <begin position="117"/>
        <end position="137"/>
    </location>
</feature>
<evidence type="ECO:0000313" key="3">
    <source>
        <dbReference type="Proteomes" id="UP001396334"/>
    </source>
</evidence>
<dbReference type="Proteomes" id="UP001396334">
    <property type="component" value="Unassembled WGS sequence"/>
</dbReference>
<dbReference type="EMBL" id="JBBPBN010000017">
    <property type="protein sequence ID" value="KAK9019382.1"/>
    <property type="molecule type" value="Genomic_DNA"/>
</dbReference>
<organism evidence="2 3">
    <name type="scientific">Hibiscus sabdariffa</name>
    <name type="common">roselle</name>
    <dbReference type="NCBI Taxonomy" id="183260"/>
    <lineage>
        <taxon>Eukaryota</taxon>
        <taxon>Viridiplantae</taxon>
        <taxon>Streptophyta</taxon>
        <taxon>Embryophyta</taxon>
        <taxon>Tracheophyta</taxon>
        <taxon>Spermatophyta</taxon>
        <taxon>Magnoliopsida</taxon>
        <taxon>eudicotyledons</taxon>
        <taxon>Gunneridae</taxon>
        <taxon>Pentapetalae</taxon>
        <taxon>rosids</taxon>
        <taxon>malvids</taxon>
        <taxon>Malvales</taxon>
        <taxon>Malvaceae</taxon>
        <taxon>Malvoideae</taxon>
        <taxon>Hibiscus</taxon>
    </lineage>
</organism>
<evidence type="ECO:0000256" key="1">
    <source>
        <dbReference type="SAM" id="MobiDB-lite"/>
    </source>
</evidence>
<feature type="compositionally biased region" description="Low complexity" evidence="1">
    <location>
        <begin position="119"/>
        <end position="137"/>
    </location>
</feature>
<sequence length="137" mass="15059">MQNPVPSSLRIRFITASTEDCKQQKIAYERQSLAWSKHTFLGLLAKIKSRAWYTPPNLSLKVCVLNWFSEAYFQHKVCVLNLSQLPSDDLKARSMQMSSEIVKGELGALDAQSGGRLGLPGSQSGSASASLLEAITE</sequence>
<protein>
    <submittedName>
        <fullName evidence="2">Uncharacterized protein</fullName>
    </submittedName>
</protein>
<accession>A0ABR2S2L9</accession>
<reference evidence="2 3" key="1">
    <citation type="journal article" date="2024" name="G3 (Bethesda)">
        <title>Genome assembly of Hibiscus sabdariffa L. provides insights into metabolisms of medicinal natural products.</title>
        <authorList>
            <person name="Kim T."/>
        </authorList>
    </citation>
    <scope>NUCLEOTIDE SEQUENCE [LARGE SCALE GENOMIC DNA]</scope>
    <source>
        <strain evidence="2">TK-2024</strain>
        <tissue evidence="2">Old leaves</tissue>
    </source>
</reference>
<evidence type="ECO:0000313" key="2">
    <source>
        <dbReference type="EMBL" id="KAK9019382.1"/>
    </source>
</evidence>
<name>A0ABR2S2L9_9ROSI</name>